<dbReference type="GO" id="GO:1901135">
    <property type="term" value="P:carbohydrate derivative metabolic process"/>
    <property type="evidence" value="ECO:0007669"/>
    <property type="project" value="InterPro"/>
</dbReference>
<name>A0A1M7GBX1_RUMFL</name>
<dbReference type="InterPro" id="IPR035461">
    <property type="entry name" value="GmhA/DiaA"/>
</dbReference>
<feature type="domain" description="SIS" evidence="1">
    <location>
        <begin position="37"/>
        <end position="192"/>
    </location>
</feature>
<dbReference type="AlphaFoldDB" id="A0A1M7GBX1"/>
<dbReference type="Gene3D" id="3.40.50.10490">
    <property type="entry name" value="Glucose-6-phosphate isomerase like protein, domain 1"/>
    <property type="match status" value="1"/>
</dbReference>
<evidence type="ECO:0000313" key="2">
    <source>
        <dbReference type="EMBL" id="SHM13800.1"/>
    </source>
</evidence>
<evidence type="ECO:0000313" key="3">
    <source>
        <dbReference type="Proteomes" id="UP000184394"/>
    </source>
</evidence>
<accession>A0A1M7GBX1</accession>
<dbReference type="EMBL" id="FRCT01000001">
    <property type="protein sequence ID" value="SHM13800.1"/>
    <property type="molecule type" value="Genomic_DNA"/>
</dbReference>
<dbReference type="Proteomes" id="UP000184394">
    <property type="component" value="Unassembled WGS sequence"/>
</dbReference>
<organism evidence="2 3">
    <name type="scientific">Ruminococcus flavefaciens</name>
    <dbReference type="NCBI Taxonomy" id="1265"/>
    <lineage>
        <taxon>Bacteria</taxon>
        <taxon>Bacillati</taxon>
        <taxon>Bacillota</taxon>
        <taxon>Clostridia</taxon>
        <taxon>Eubacteriales</taxon>
        <taxon>Oscillospiraceae</taxon>
        <taxon>Ruminococcus</taxon>
    </lineage>
</organism>
<proteinExistence type="predicted"/>
<evidence type="ECO:0000259" key="1">
    <source>
        <dbReference type="PROSITE" id="PS51464"/>
    </source>
</evidence>
<dbReference type="CDD" id="cd05006">
    <property type="entry name" value="SIS_GmhA"/>
    <property type="match status" value="1"/>
</dbReference>
<sequence length="195" mass="21567">MNYVNNVTSETNEYCYDMAAQLNMLSIDDMERAYDVILNALKNGNRLFVAGNGGSAANANHFACDINNEMRCKNFNKEAKVISLCESIPRITALANDYGYEYVFSMQMADMCSDDVLVLLSVSGESHNLVNALTAAKQEGVTVISVVARESTLSEMSDHSIIFGNGDYGISEDFQSVFFHILKRKINEGAAHLYK</sequence>
<keyword evidence="2" id="KW-0413">Isomerase</keyword>
<dbReference type="RefSeq" id="WP_072947853.1">
    <property type="nucleotide sequence ID" value="NZ_FRCT01000001.1"/>
</dbReference>
<dbReference type="OrthoDB" id="9781311at2"/>
<dbReference type="InterPro" id="IPR046348">
    <property type="entry name" value="SIS_dom_sf"/>
</dbReference>
<reference evidence="2 3" key="1">
    <citation type="submission" date="2016-11" db="EMBL/GenBank/DDBJ databases">
        <authorList>
            <person name="Jaros S."/>
            <person name="Januszkiewicz K."/>
            <person name="Wedrychowicz H."/>
        </authorList>
    </citation>
    <scope>NUCLEOTIDE SEQUENCE [LARGE SCALE GENOMIC DNA]</scope>
    <source>
        <strain evidence="2 3">Y1</strain>
    </source>
</reference>
<dbReference type="GO" id="GO:0097367">
    <property type="term" value="F:carbohydrate derivative binding"/>
    <property type="evidence" value="ECO:0007669"/>
    <property type="project" value="InterPro"/>
</dbReference>
<protein>
    <submittedName>
        <fullName evidence="2">Phosphoheptose isomerase</fullName>
    </submittedName>
</protein>
<dbReference type="InterPro" id="IPR001347">
    <property type="entry name" value="SIS_dom"/>
</dbReference>
<dbReference type="InterPro" id="IPR050099">
    <property type="entry name" value="SIS_GmhA/DiaA_subfam"/>
</dbReference>
<dbReference type="GO" id="GO:0016853">
    <property type="term" value="F:isomerase activity"/>
    <property type="evidence" value="ECO:0007669"/>
    <property type="project" value="UniProtKB-KW"/>
</dbReference>
<gene>
    <name evidence="2" type="ORF">SAMN04487860_101203</name>
</gene>
<dbReference type="PANTHER" id="PTHR30390:SF8">
    <property type="entry name" value="SUGAR ISOMERASE (SIS)"/>
    <property type="match status" value="1"/>
</dbReference>
<dbReference type="SUPFAM" id="SSF53697">
    <property type="entry name" value="SIS domain"/>
    <property type="match status" value="1"/>
</dbReference>
<dbReference type="PANTHER" id="PTHR30390">
    <property type="entry name" value="SEDOHEPTULOSE 7-PHOSPHATE ISOMERASE / DNAA INITIATOR-ASSOCIATING FACTOR FOR REPLICATION INITIATION"/>
    <property type="match status" value="1"/>
</dbReference>
<dbReference type="PROSITE" id="PS51464">
    <property type="entry name" value="SIS"/>
    <property type="match status" value="1"/>
</dbReference>
<dbReference type="Pfam" id="PF13580">
    <property type="entry name" value="SIS_2"/>
    <property type="match status" value="1"/>
</dbReference>